<evidence type="ECO:0000259" key="1">
    <source>
        <dbReference type="Pfam" id="PF10021"/>
    </source>
</evidence>
<dbReference type="RefSeq" id="WP_073157934.1">
    <property type="nucleotide sequence ID" value="NZ_FQVL01000017.1"/>
</dbReference>
<dbReference type="AlphaFoldDB" id="A0A1M5B278"/>
<accession>A0A1M5B278</accession>
<dbReference type="SUPFAM" id="SSF52949">
    <property type="entry name" value="Macro domain-like"/>
    <property type="match status" value="1"/>
</dbReference>
<dbReference type="Pfam" id="PF10021">
    <property type="entry name" value="PARG_cat_microb"/>
    <property type="match status" value="1"/>
</dbReference>
<dbReference type="PIRSF" id="PIRSF014899">
    <property type="entry name" value="UCP014899"/>
    <property type="match status" value="1"/>
</dbReference>
<sequence length="285" mass="32580">MLKKQANRQKRAMIAAETLEILMNGSYKTNSGDTVTIYHELANSKRESILYRPNKTSLINTQLHAQKKLNQLIEITEETTLAAAYRLVVKEDMTKTICLNFASAKNPGGGFKGGSQAQEESLVRASGLYDCIAQMSEMYDYNRKLRTCLYSDYRIYSPRVPVFRDDLDRLLDEPYQVSFITAPAVNAGVVRNRESYNIDLIQGTMEERIRKILAIAIEREYKAIILGAFGCGVFRNHPEDVAEYFKKVLVDEGYYKYFDKIVFAIYDRSKNKGHLNAFKRVLGCD</sequence>
<dbReference type="EMBL" id="FQVL01000017">
    <property type="protein sequence ID" value="SHF36578.1"/>
    <property type="molecule type" value="Genomic_DNA"/>
</dbReference>
<name>A0A1M5B278_9BACL</name>
<dbReference type="PANTHER" id="PTHR35596:SF1">
    <property type="entry name" value="MICROBIAL-TYPE PARG CATALYTIC DOMAIN-CONTAINING PROTEIN"/>
    <property type="match status" value="1"/>
</dbReference>
<dbReference type="InterPro" id="IPR019261">
    <property type="entry name" value="PARG_cat_microbial"/>
</dbReference>
<evidence type="ECO:0000313" key="2">
    <source>
        <dbReference type="EMBL" id="SHF36578.1"/>
    </source>
</evidence>
<dbReference type="InterPro" id="IPR043472">
    <property type="entry name" value="Macro_dom-like"/>
</dbReference>
<organism evidence="2 3">
    <name type="scientific">Seinonella peptonophila</name>
    <dbReference type="NCBI Taxonomy" id="112248"/>
    <lineage>
        <taxon>Bacteria</taxon>
        <taxon>Bacillati</taxon>
        <taxon>Bacillota</taxon>
        <taxon>Bacilli</taxon>
        <taxon>Bacillales</taxon>
        <taxon>Thermoactinomycetaceae</taxon>
        <taxon>Seinonella</taxon>
    </lineage>
</organism>
<dbReference type="InterPro" id="IPR012664">
    <property type="entry name" value="CHP02452"/>
</dbReference>
<dbReference type="OrthoDB" id="9806181at2"/>
<evidence type="ECO:0000313" key="3">
    <source>
        <dbReference type="Proteomes" id="UP000184476"/>
    </source>
</evidence>
<gene>
    <name evidence="2" type="ORF">SAMN05444392_11743</name>
</gene>
<keyword evidence="3" id="KW-1185">Reference proteome</keyword>
<dbReference type="Proteomes" id="UP000184476">
    <property type="component" value="Unassembled WGS sequence"/>
</dbReference>
<reference evidence="2 3" key="1">
    <citation type="submission" date="2016-11" db="EMBL/GenBank/DDBJ databases">
        <authorList>
            <person name="Jaros S."/>
            <person name="Januszkiewicz K."/>
            <person name="Wedrychowicz H."/>
        </authorList>
    </citation>
    <scope>NUCLEOTIDE SEQUENCE [LARGE SCALE GENOMIC DNA]</scope>
    <source>
        <strain evidence="2 3">DSM 44666</strain>
    </source>
</reference>
<proteinExistence type="predicted"/>
<dbReference type="NCBIfam" id="TIGR02452">
    <property type="entry name" value="TIGR02452 family protein"/>
    <property type="match status" value="1"/>
</dbReference>
<feature type="domain" description="Microbial-type PARG catalytic" evidence="1">
    <location>
        <begin position="15"/>
        <end position="165"/>
    </location>
</feature>
<dbReference type="STRING" id="112248.SAMN05444392_11743"/>
<dbReference type="PANTHER" id="PTHR35596">
    <property type="entry name" value="DUF2263 DOMAIN-CONTAINING PROTEIN"/>
    <property type="match status" value="1"/>
</dbReference>
<dbReference type="Gene3D" id="3.40.220.10">
    <property type="entry name" value="Leucine Aminopeptidase, subunit E, domain 1"/>
    <property type="match status" value="1"/>
</dbReference>
<protein>
    <submittedName>
        <fullName evidence="2">TIGR02452 family protein</fullName>
    </submittedName>
</protein>